<feature type="transmembrane region" description="Helical" evidence="4">
    <location>
        <begin position="662"/>
        <end position="684"/>
    </location>
</feature>
<accession>A0A443JBV9</accession>
<dbReference type="Pfam" id="PF00550">
    <property type="entry name" value="PP-binding"/>
    <property type="match status" value="1"/>
</dbReference>
<dbReference type="PANTHER" id="PTHR43201">
    <property type="entry name" value="ACYL-COA SYNTHETASE"/>
    <property type="match status" value="1"/>
</dbReference>
<dbReference type="Pfam" id="PF00501">
    <property type="entry name" value="AMP-binding"/>
    <property type="match status" value="1"/>
</dbReference>
<sequence length="868" mass="94452">MAYSLKITVLDARNSLEFLEEIFRLYADGVPFAICRPGTDPADYPSLQVERQIEVGAGHGWMRPALAPPAAGGQDEAAQVVFSSGTEGKPKAIVLSRRALADVEDRLLSVMRITDEIREYIGVPVTYSFGLGRARVVARAGGAFFLPERFDPVEIRDMLAAGEINAISAVPSMWRILLARPEFLGDLGSRVRWIEIGSQYMSAEEKLALRRMFPNARIVQHYGLTEASRSTFLVISEADEGVLESVGGPVGQTEVRIGDEGAICIRGPHLATGMLSAAGELVPLADADGWLHTRDRGELRDGWLYYLGRLDDQINLSGIKLSAEAMETEVAALVTLEPGHFAISSVQDPLRGETILLAHDTVAAPHAGLLQAALVQALAARGIHAAGQIRMLSVEELPRTGTGKIRRKELRAIWTAEAPAQPQSGTPDAAADSSLTPAQERIAEVWRSVLGPADLHPESGFYDVGGDSLGAMQIGLAMESHFPRPVVRATLEGRSLADIARMLEAEGETSPAAEGAGLPSRTVKSWGVNVARGFMVITVLMSHWMPGVWERAVPGLHYDPLAFISRMGTPGFAIVFGLGIACFMLDGYPKNRFSVRRRLQFSLLFVFLAMLAIAFIYQILRTANGLPLTGRSWGEAFFNVLSFYFLALATMPLWLRLLHGRILPVIAVGIPGLWLLWLVAERLIGHDHWENPLEWARLVIVAKYSYLPMMALVLAGVALGSWMMQATDIRRFVRQATLGGVLLLGCGLVMLIEIQGPGVLINREDPLWFSLLGALIYAGFTTLLLAVAVRALERWQELPGPLQLLARGLILLGGLALPVFALHELVIPLKNLLLLSGLPGPVALALPLVVFAAAIGYGMRRLNQMYFQ</sequence>
<feature type="transmembrane region" description="Helical" evidence="4">
    <location>
        <begin position="842"/>
        <end position="859"/>
    </location>
</feature>
<dbReference type="Gene3D" id="3.40.50.12780">
    <property type="entry name" value="N-terminal domain of ligase-like"/>
    <property type="match status" value="1"/>
</dbReference>
<dbReference type="GO" id="GO:0006631">
    <property type="term" value="P:fatty acid metabolic process"/>
    <property type="evidence" value="ECO:0007669"/>
    <property type="project" value="TreeGrafter"/>
</dbReference>
<dbReference type="InterPro" id="IPR020845">
    <property type="entry name" value="AMP-binding_CS"/>
</dbReference>
<name>A0A443JBV9_9RHOB</name>
<dbReference type="Gene3D" id="3.30.300.30">
    <property type="match status" value="1"/>
</dbReference>
<feature type="transmembrane region" description="Helical" evidence="4">
    <location>
        <begin position="569"/>
        <end position="589"/>
    </location>
</feature>
<protein>
    <recommendedName>
        <fullName evidence="5">Carrier domain-containing protein</fullName>
    </recommendedName>
</protein>
<evidence type="ECO:0000256" key="1">
    <source>
        <dbReference type="ARBA" id="ARBA00006432"/>
    </source>
</evidence>
<keyword evidence="4" id="KW-1133">Transmembrane helix</keyword>
<dbReference type="InterPro" id="IPR036736">
    <property type="entry name" value="ACP-like_sf"/>
</dbReference>
<dbReference type="EMBL" id="SAUZ01000022">
    <property type="protein sequence ID" value="RWR18025.1"/>
    <property type="molecule type" value="Genomic_DNA"/>
</dbReference>
<gene>
    <name evidence="6" type="ORF">D2T30_17440</name>
</gene>
<dbReference type="GO" id="GO:0031956">
    <property type="term" value="F:medium-chain fatty acid-CoA ligase activity"/>
    <property type="evidence" value="ECO:0007669"/>
    <property type="project" value="TreeGrafter"/>
</dbReference>
<evidence type="ECO:0000313" key="6">
    <source>
        <dbReference type="EMBL" id="RWR18025.1"/>
    </source>
</evidence>
<proteinExistence type="inferred from homology"/>
<dbReference type="InterPro" id="IPR045851">
    <property type="entry name" value="AMP-bd_C_sf"/>
</dbReference>
<feature type="region of interest" description="Disordered" evidence="3">
    <location>
        <begin position="417"/>
        <end position="436"/>
    </location>
</feature>
<feature type="transmembrane region" description="Helical" evidence="4">
    <location>
        <begin position="804"/>
        <end position="822"/>
    </location>
</feature>
<reference evidence="6 7" key="1">
    <citation type="submission" date="2019-01" db="EMBL/GenBank/DDBJ databases">
        <title>Sinorhodobacter populi sp. nov. isolated from the symptomatic bark tissue of Populus euramericana canker.</title>
        <authorList>
            <person name="Xu G."/>
        </authorList>
    </citation>
    <scope>NUCLEOTIDE SEQUENCE [LARGE SCALE GENOMIC DNA]</scope>
    <source>
        <strain evidence="6 7">SK2B-1</strain>
    </source>
</reference>
<keyword evidence="2" id="KW-0436">Ligase</keyword>
<dbReference type="PROSITE" id="PS00455">
    <property type="entry name" value="AMP_BINDING"/>
    <property type="match status" value="1"/>
</dbReference>
<feature type="transmembrane region" description="Helical" evidence="4">
    <location>
        <begin position="636"/>
        <end position="655"/>
    </location>
</feature>
<dbReference type="AlphaFoldDB" id="A0A443JBV9"/>
<feature type="domain" description="Carrier" evidence="5">
    <location>
        <begin position="433"/>
        <end position="507"/>
    </location>
</feature>
<feature type="transmembrane region" description="Helical" evidence="4">
    <location>
        <begin position="767"/>
        <end position="792"/>
    </location>
</feature>
<dbReference type="InterPro" id="IPR009081">
    <property type="entry name" value="PP-bd_ACP"/>
</dbReference>
<evidence type="ECO:0000256" key="2">
    <source>
        <dbReference type="ARBA" id="ARBA00022598"/>
    </source>
</evidence>
<dbReference type="Gene3D" id="1.10.1200.10">
    <property type="entry name" value="ACP-like"/>
    <property type="match status" value="1"/>
</dbReference>
<keyword evidence="4" id="KW-0472">Membrane</keyword>
<dbReference type="SUPFAM" id="SSF56801">
    <property type="entry name" value="Acetyl-CoA synthetase-like"/>
    <property type="match status" value="1"/>
</dbReference>
<dbReference type="PROSITE" id="PS50075">
    <property type="entry name" value="CARRIER"/>
    <property type="match status" value="1"/>
</dbReference>
<feature type="transmembrane region" description="Helical" evidence="4">
    <location>
        <begin position="601"/>
        <end position="620"/>
    </location>
</feature>
<evidence type="ECO:0000256" key="4">
    <source>
        <dbReference type="SAM" id="Phobius"/>
    </source>
</evidence>
<comment type="similarity">
    <text evidence="1">Belongs to the ATP-dependent AMP-binding enzyme family.</text>
</comment>
<dbReference type="SUPFAM" id="SSF47336">
    <property type="entry name" value="ACP-like"/>
    <property type="match status" value="1"/>
</dbReference>
<feature type="transmembrane region" description="Helical" evidence="4">
    <location>
        <begin position="704"/>
        <end position="724"/>
    </location>
</feature>
<keyword evidence="4" id="KW-0812">Transmembrane</keyword>
<dbReference type="InterPro" id="IPR042099">
    <property type="entry name" value="ANL_N_sf"/>
</dbReference>
<feature type="transmembrane region" description="Helical" evidence="4">
    <location>
        <begin position="736"/>
        <end position="755"/>
    </location>
</feature>
<dbReference type="InterPro" id="IPR000873">
    <property type="entry name" value="AMP-dep_synth/lig_dom"/>
</dbReference>
<dbReference type="CDD" id="cd04433">
    <property type="entry name" value="AFD_class_I"/>
    <property type="match status" value="1"/>
</dbReference>
<evidence type="ECO:0000256" key="3">
    <source>
        <dbReference type="SAM" id="MobiDB-lite"/>
    </source>
</evidence>
<dbReference type="Proteomes" id="UP000284476">
    <property type="component" value="Unassembled WGS sequence"/>
</dbReference>
<evidence type="ECO:0000259" key="5">
    <source>
        <dbReference type="PROSITE" id="PS50075"/>
    </source>
</evidence>
<comment type="caution">
    <text evidence="6">The sequence shown here is derived from an EMBL/GenBank/DDBJ whole genome shotgun (WGS) entry which is preliminary data.</text>
</comment>
<evidence type="ECO:0000313" key="7">
    <source>
        <dbReference type="Proteomes" id="UP000284476"/>
    </source>
</evidence>
<organism evidence="6 7">
    <name type="scientific">Paenirhodobacter populi</name>
    <dbReference type="NCBI Taxonomy" id="2306993"/>
    <lineage>
        <taxon>Bacteria</taxon>
        <taxon>Pseudomonadati</taxon>
        <taxon>Pseudomonadota</taxon>
        <taxon>Alphaproteobacteria</taxon>
        <taxon>Rhodobacterales</taxon>
        <taxon>Rhodobacter group</taxon>
        <taxon>Paenirhodobacter</taxon>
    </lineage>
</organism>
<dbReference type="PANTHER" id="PTHR43201:SF5">
    <property type="entry name" value="MEDIUM-CHAIN ACYL-COA LIGASE ACSF2, MITOCHONDRIAL"/>
    <property type="match status" value="1"/>
</dbReference>
<dbReference type="RefSeq" id="WP_128209935.1">
    <property type="nucleotide sequence ID" value="NZ_JBHRSO010000040.1"/>
</dbReference>